<dbReference type="AlphaFoldDB" id="A0A8B6X9V0"/>
<evidence type="ECO:0000313" key="4">
    <source>
        <dbReference type="RefSeq" id="WP_051378558.1"/>
    </source>
</evidence>
<dbReference type="PRINTS" id="PR00081">
    <property type="entry name" value="GDHRDH"/>
</dbReference>
<dbReference type="Proteomes" id="UP000675920">
    <property type="component" value="Unplaced"/>
</dbReference>
<dbReference type="RefSeq" id="WP_051378558.1">
    <property type="nucleotide sequence ID" value="NZ_AXWS01000008.1"/>
</dbReference>
<accession>A0A8B6X9V0</accession>
<organism evidence="3 4">
    <name type="scientific">Derxia gummosa DSM 723</name>
    <dbReference type="NCBI Taxonomy" id="1121388"/>
    <lineage>
        <taxon>Bacteria</taxon>
        <taxon>Pseudomonadati</taxon>
        <taxon>Pseudomonadota</taxon>
        <taxon>Betaproteobacteria</taxon>
        <taxon>Burkholderiales</taxon>
        <taxon>Alcaligenaceae</taxon>
        <taxon>Derxia</taxon>
    </lineage>
</organism>
<dbReference type="Pfam" id="PF13561">
    <property type="entry name" value="adh_short_C2"/>
    <property type="match status" value="1"/>
</dbReference>
<reference evidence="4" key="5">
    <citation type="submission" date="2025-08" db="UniProtKB">
        <authorList>
            <consortium name="RefSeq"/>
        </authorList>
    </citation>
    <scope>IDENTIFICATION</scope>
</reference>
<dbReference type="Gene3D" id="3.40.50.720">
    <property type="entry name" value="NAD(P)-binding Rossmann-like Domain"/>
    <property type="match status" value="1"/>
</dbReference>
<dbReference type="SMART" id="SM00822">
    <property type="entry name" value="PKS_KR"/>
    <property type="match status" value="1"/>
</dbReference>
<comment type="similarity">
    <text evidence="1">Belongs to the short-chain dehydrogenases/reductases (SDR) family.</text>
</comment>
<name>A0A8B6X9V0_9BURK</name>
<dbReference type="EC" id="1.1.1.-" evidence="4"/>
<dbReference type="InterPro" id="IPR002347">
    <property type="entry name" value="SDR_fam"/>
</dbReference>
<proteinExistence type="inferred from homology"/>
<reference evidence="4" key="4">
    <citation type="journal article" date="2008" name="Cell. Mol. Life Sci.">
        <title>Medium- and short-chain dehydrogenase/reductase gene and protein families : Structure-function relationships in short-chain alcohol dehydrogenases.</title>
        <authorList>
            <person name="Ladenstein R."/>
            <person name="Winberg J.O."/>
            <person name="Benach J."/>
        </authorList>
    </citation>
    <scope>NUCLEOTIDE SEQUENCE</scope>
</reference>
<dbReference type="SUPFAM" id="SSF51735">
    <property type="entry name" value="NAD(P)-binding Rossmann-fold domains"/>
    <property type="match status" value="1"/>
</dbReference>
<reference evidence="4" key="1">
    <citation type="journal article" date="1995" name="Biochemistry">
        <title>Short-chain dehydrogenases/reductases (SDR).</title>
        <authorList>
            <person name="Jornvall H."/>
            <person name="Persson B."/>
            <person name="Krook M."/>
            <person name="Atrian S."/>
            <person name="Gonzalez-Duarte R."/>
            <person name="Jeffery J."/>
            <person name="Ghosh D."/>
        </authorList>
    </citation>
    <scope>NUCLEOTIDE SEQUENCE</scope>
</reference>
<dbReference type="InterPro" id="IPR057326">
    <property type="entry name" value="KR_dom"/>
</dbReference>
<sequence>MQGFASDLLAGRVAVVTGAASGIGRATAIALASVGASVAVGYVGTHSAAQDTVDAITHLGGRAIAIEADVADAPQVEALYTCAEAELGPIDIAVHAAGVIQEKPFLQTTPEDWDFVVGVDLKGVFLCCRAALRHMAPRGRGTVINIASELGFLGRAEYAPYCAAKAGVIGLTKSLAREFAPAIRVNAIAPGPIATPMLSIEHMSAEVLAREIAIPAQRAGTPEEVAATAVFLASDLASFFHGQIVGPNGGAWMGG</sequence>
<feature type="domain" description="Ketoreductase" evidence="2">
    <location>
        <begin position="12"/>
        <end position="191"/>
    </location>
</feature>
<dbReference type="PRINTS" id="PR00080">
    <property type="entry name" value="SDRFAMILY"/>
</dbReference>
<dbReference type="OrthoDB" id="196630at2"/>
<evidence type="ECO:0000259" key="2">
    <source>
        <dbReference type="SMART" id="SM00822"/>
    </source>
</evidence>
<dbReference type="GO" id="GO:0030497">
    <property type="term" value="P:fatty acid elongation"/>
    <property type="evidence" value="ECO:0007669"/>
    <property type="project" value="TreeGrafter"/>
</dbReference>
<dbReference type="GO" id="GO:0016616">
    <property type="term" value="F:oxidoreductase activity, acting on the CH-OH group of donors, NAD or NADP as acceptor"/>
    <property type="evidence" value="ECO:0007669"/>
    <property type="project" value="TreeGrafter"/>
</dbReference>
<reference evidence="4" key="2">
    <citation type="journal article" date="2003" name="Chem. Biol. Interact.">
        <title>Short-chain dehydrogenases/reductases (SDR): the 2002 update.</title>
        <authorList>
            <person name="Oppermann U."/>
            <person name="Filling C."/>
            <person name="Hult M."/>
            <person name="Shafqat N."/>
            <person name="Wu X."/>
            <person name="Lindh M."/>
            <person name="Shafqat J."/>
            <person name="Nordling E."/>
            <person name="Kallberg Y."/>
            <person name="Persson B."/>
            <person name="Jornvall H."/>
        </authorList>
    </citation>
    <scope>NUCLEOTIDE SEQUENCE</scope>
</reference>
<evidence type="ECO:0000313" key="3">
    <source>
        <dbReference type="Proteomes" id="UP000675920"/>
    </source>
</evidence>
<dbReference type="PANTHER" id="PTHR42760:SF40">
    <property type="entry name" value="3-OXOACYL-[ACYL-CARRIER-PROTEIN] REDUCTASE, CHLOROPLASTIC"/>
    <property type="match status" value="1"/>
</dbReference>
<dbReference type="PANTHER" id="PTHR42760">
    <property type="entry name" value="SHORT-CHAIN DEHYDROGENASES/REDUCTASES FAMILY MEMBER"/>
    <property type="match status" value="1"/>
</dbReference>
<dbReference type="InterPro" id="IPR036291">
    <property type="entry name" value="NAD(P)-bd_dom_sf"/>
</dbReference>
<dbReference type="PROSITE" id="PS00061">
    <property type="entry name" value="ADH_SHORT"/>
    <property type="match status" value="1"/>
</dbReference>
<dbReference type="FunFam" id="3.40.50.720:FF:000084">
    <property type="entry name" value="Short-chain dehydrogenase reductase"/>
    <property type="match status" value="1"/>
</dbReference>
<reference evidence="4" key="3">
    <citation type="journal article" date="2008" name="Cell. Mol. Life Sci.">
        <title>Medium- and short-chain dehydrogenase/reductase gene and protein families : the SDR superfamily: functional and structural diversity within a family of metabolic and regulatory enzymes.</title>
        <authorList>
            <person name="Kavanagh K.L."/>
            <person name="Jornvall H."/>
            <person name="Persson B."/>
            <person name="Oppermann U."/>
        </authorList>
    </citation>
    <scope>NUCLEOTIDE SEQUENCE</scope>
</reference>
<protein>
    <submittedName>
        <fullName evidence="4">SDR family NAD(P)-dependent oxidoreductase</fullName>
        <ecNumber evidence="4">1.1.1.-</ecNumber>
    </submittedName>
</protein>
<keyword evidence="3" id="KW-1185">Reference proteome</keyword>
<evidence type="ECO:0000256" key="1">
    <source>
        <dbReference type="ARBA" id="ARBA00006484"/>
    </source>
</evidence>
<dbReference type="InterPro" id="IPR020904">
    <property type="entry name" value="Sc_DH/Rdtase_CS"/>
</dbReference>